<dbReference type="EMBL" id="JBHRXJ010000002">
    <property type="protein sequence ID" value="MFC3527028.1"/>
    <property type="molecule type" value="Genomic_DNA"/>
</dbReference>
<evidence type="ECO:0000313" key="1">
    <source>
        <dbReference type="EMBL" id="MFC3527028.1"/>
    </source>
</evidence>
<sequence>MASGGPVVAAHAHRRHEAQLSAGLLRAAGIPAEILDPFQHNMQPQAGLTACGAWCPVRSE</sequence>
<organism evidence="1 2">
    <name type="scientific">Paracoccus mangrovi</name>
    <dbReference type="NCBI Taxonomy" id="1715645"/>
    <lineage>
        <taxon>Bacteria</taxon>
        <taxon>Pseudomonadati</taxon>
        <taxon>Pseudomonadota</taxon>
        <taxon>Alphaproteobacteria</taxon>
        <taxon>Rhodobacterales</taxon>
        <taxon>Paracoccaceae</taxon>
        <taxon>Paracoccus</taxon>
    </lineage>
</organism>
<protein>
    <submittedName>
        <fullName evidence="1">Uncharacterized protein</fullName>
    </submittedName>
</protein>
<gene>
    <name evidence="1" type="ORF">ACFOMH_02505</name>
</gene>
<accession>A0ABV7R248</accession>
<keyword evidence="2" id="KW-1185">Reference proteome</keyword>
<name>A0ABV7R248_9RHOB</name>
<evidence type="ECO:0000313" key="2">
    <source>
        <dbReference type="Proteomes" id="UP001595721"/>
    </source>
</evidence>
<reference evidence="2" key="1">
    <citation type="journal article" date="2019" name="Int. J. Syst. Evol. Microbiol.">
        <title>The Global Catalogue of Microorganisms (GCM) 10K type strain sequencing project: providing services to taxonomists for standard genome sequencing and annotation.</title>
        <authorList>
            <consortium name="The Broad Institute Genomics Platform"/>
            <consortium name="The Broad Institute Genome Sequencing Center for Infectious Disease"/>
            <person name="Wu L."/>
            <person name="Ma J."/>
        </authorList>
    </citation>
    <scope>NUCLEOTIDE SEQUENCE [LARGE SCALE GENOMIC DNA]</scope>
    <source>
        <strain evidence="2">KCTC 42899</strain>
    </source>
</reference>
<proteinExistence type="predicted"/>
<comment type="caution">
    <text evidence="1">The sequence shown here is derived from an EMBL/GenBank/DDBJ whole genome shotgun (WGS) entry which is preliminary data.</text>
</comment>
<dbReference type="Proteomes" id="UP001595721">
    <property type="component" value="Unassembled WGS sequence"/>
</dbReference>